<name>A0ACC2XTC9_9TREE</name>
<evidence type="ECO:0000313" key="2">
    <source>
        <dbReference type="Proteomes" id="UP001234202"/>
    </source>
</evidence>
<protein>
    <submittedName>
        <fullName evidence="1">Uncharacterized protein</fullName>
    </submittedName>
</protein>
<organism evidence="1 2">
    <name type="scientific">Naganishia onofrii</name>
    <dbReference type="NCBI Taxonomy" id="1851511"/>
    <lineage>
        <taxon>Eukaryota</taxon>
        <taxon>Fungi</taxon>
        <taxon>Dikarya</taxon>
        <taxon>Basidiomycota</taxon>
        <taxon>Agaricomycotina</taxon>
        <taxon>Tremellomycetes</taxon>
        <taxon>Filobasidiales</taxon>
        <taxon>Filobasidiaceae</taxon>
        <taxon>Naganishia</taxon>
    </lineage>
</organism>
<reference evidence="1" key="1">
    <citation type="submission" date="2023-04" db="EMBL/GenBank/DDBJ databases">
        <title>Draft Genome sequencing of Naganishia species isolated from polar environments using Oxford Nanopore Technology.</title>
        <authorList>
            <person name="Leo P."/>
            <person name="Venkateswaran K."/>
        </authorList>
    </citation>
    <scope>NUCLEOTIDE SEQUENCE</scope>
    <source>
        <strain evidence="1">DBVPG 5303</strain>
    </source>
</reference>
<keyword evidence="2" id="KW-1185">Reference proteome</keyword>
<sequence>MFDTFFHSPIVQVDVHHEVQAMDAKEPLADRVVLLVADGLRADFVFTPSGSPKVPLAEGEVMAPYLRSIVEERGAYGLSHTRVPTESRPGHVALIAGLWEDPSAVFKGWKHNPVSFDSIFNHSSTTFSFGSPDILPIFGAPPPGGIHEDDPLREERKVLMWMYTAEEEDFTSDATRLDYFSLSKFQSVLHRARTDPVLDRRLRARGTMFFLHLLGLDTTGHGYGPHSKEYINNIQVVDGIVKQAEQDINDFYKDHRTAFLFTADHGMNPDNTRTPWIAWGSGIRSPLPESPSATTHDDVSAPWNFSHLQRRDVDQVDLTALMAALSGTQWPGNSVGIVPTDVLQMREGEGAQLALGNALGILEQFRIKEELKSRHRLMFRPFPELSILSEKASANASDRITFIRRRIANGNYVAAENESKALAGLALRGIDYYDTFDQMRLKYIVTSGYVSFALYTLVYIIETYGTSKDRRSSIAATPSGTLDTMMFIISSAITVLFALERTPWYCLYAAFPLFYLRCLLQYAQHRYITNRQRSGEYGMSSILMSLSPCVLAIGVLFYIAVRPLSQRASITKTETSFFTQTGYNMRSVWTYGFLLLAAYPFLARLRINSWEKSITRSTQSIPIWLPFTLPTMSSMGSLVTRAITSLQKKEGLSLLRQGEAWVQLATSIAVMLAVGLKPGQNAFERILLLSFTFAPDFLLLSASWEPFFLYNFTAVLLCWMYIEYRSTRSVPSEKEESTQGKKESTQGKKEKGDGETYRAITASDTYRGLIFLYLVHAGFTAIVAICLYFFWRITTTGSWLEIGSSISHFAIASLLVAWNVFLYLIGEWIMSGSTFTTITV</sequence>
<evidence type="ECO:0000313" key="1">
    <source>
        <dbReference type="EMBL" id="KAJ9127300.1"/>
    </source>
</evidence>
<dbReference type="Proteomes" id="UP001234202">
    <property type="component" value="Unassembled WGS sequence"/>
</dbReference>
<comment type="caution">
    <text evidence="1">The sequence shown here is derived from an EMBL/GenBank/DDBJ whole genome shotgun (WGS) entry which is preliminary data.</text>
</comment>
<dbReference type="EMBL" id="JASBWV010000002">
    <property type="protein sequence ID" value="KAJ9127300.1"/>
    <property type="molecule type" value="Genomic_DNA"/>
</dbReference>
<gene>
    <name evidence="1" type="ORF">QFC24_000707</name>
</gene>
<proteinExistence type="predicted"/>
<accession>A0ACC2XTC9</accession>